<evidence type="ECO:0000256" key="1">
    <source>
        <dbReference type="SAM" id="MobiDB-lite"/>
    </source>
</evidence>
<feature type="region of interest" description="Disordered" evidence="1">
    <location>
        <begin position="1"/>
        <end position="32"/>
    </location>
</feature>
<name>A0ABP1AUA7_9BRYO</name>
<proteinExistence type="predicted"/>
<keyword evidence="3" id="KW-1185">Reference proteome</keyword>
<dbReference type="EMBL" id="OZ023717">
    <property type="protein sequence ID" value="CAK9866101.1"/>
    <property type="molecule type" value="Genomic_DNA"/>
</dbReference>
<accession>A0ABP1AUA7</accession>
<evidence type="ECO:0000313" key="2">
    <source>
        <dbReference type="EMBL" id="CAK9866101.1"/>
    </source>
</evidence>
<reference evidence="2" key="1">
    <citation type="submission" date="2024-03" db="EMBL/GenBank/DDBJ databases">
        <authorList>
            <consortium name="ELIXIR-Norway"/>
            <consortium name="Elixir Norway"/>
        </authorList>
    </citation>
    <scope>NUCLEOTIDE SEQUENCE</scope>
</reference>
<gene>
    <name evidence="2" type="ORF">CSSPJE1EN2_LOCUS9096</name>
</gene>
<protein>
    <submittedName>
        <fullName evidence="2">Uncharacterized protein</fullName>
    </submittedName>
</protein>
<evidence type="ECO:0000313" key="3">
    <source>
        <dbReference type="Proteomes" id="UP001497522"/>
    </source>
</evidence>
<dbReference type="Proteomes" id="UP001497522">
    <property type="component" value="Chromosome 16"/>
</dbReference>
<sequence length="158" mass="18258">MSLFGLGRNQRTFRPKKSTPSGSKLALNPDPSRETQMCCCAVVQVVVYMLYMLVGRSFRLFTIPQAILMYVYVRLQWESPSSSPLVVLEQLVIRSNCIGSLRSSCTGEISWREWLHIATKKISCWNFDYVLDPPWERWLCGEHFISKPMPLFWTGTKT</sequence>
<organism evidence="2 3">
    <name type="scientific">Sphagnum jensenii</name>
    <dbReference type="NCBI Taxonomy" id="128206"/>
    <lineage>
        <taxon>Eukaryota</taxon>
        <taxon>Viridiplantae</taxon>
        <taxon>Streptophyta</taxon>
        <taxon>Embryophyta</taxon>
        <taxon>Bryophyta</taxon>
        <taxon>Sphagnophytina</taxon>
        <taxon>Sphagnopsida</taxon>
        <taxon>Sphagnales</taxon>
        <taxon>Sphagnaceae</taxon>
        <taxon>Sphagnum</taxon>
    </lineage>
</organism>